<dbReference type="InterPro" id="IPR052670">
    <property type="entry name" value="UPF0654_domain"/>
</dbReference>
<dbReference type="PANTHER" id="PTHR36576">
    <property type="entry name" value="UPF0654 PROTEIN C11D3.01C-RELATED"/>
    <property type="match status" value="1"/>
</dbReference>
<gene>
    <name evidence="2" type="ORF">EX30DRAFT_323454</name>
</gene>
<accession>A0A4V3SHV1</accession>
<evidence type="ECO:0000313" key="2">
    <source>
        <dbReference type="EMBL" id="TGZ77574.1"/>
    </source>
</evidence>
<dbReference type="AlphaFoldDB" id="A0A4V3SHV1"/>
<dbReference type="Proteomes" id="UP000298138">
    <property type="component" value="Unassembled WGS sequence"/>
</dbReference>
<evidence type="ECO:0000256" key="1">
    <source>
        <dbReference type="SAM" id="MobiDB-lite"/>
    </source>
</evidence>
<dbReference type="EMBL" id="ML220151">
    <property type="protein sequence ID" value="TGZ77574.1"/>
    <property type="molecule type" value="Genomic_DNA"/>
</dbReference>
<dbReference type="GO" id="GO:0005737">
    <property type="term" value="C:cytoplasm"/>
    <property type="evidence" value="ECO:0007669"/>
    <property type="project" value="TreeGrafter"/>
</dbReference>
<evidence type="ECO:0008006" key="4">
    <source>
        <dbReference type="Google" id="ProtNLM"/>
    </source>
</evidence>
<dbReference type="Pfam" id="PF10346">
    <property type="entry name" value="Con-6"/>
    <property type="match status" value="2"/>
</dbReference>
<name>A0A4V3SHV1_9PEZI</name>
<dbReference type="InParanoid" id="A0A4V3SHV1"/>
<feature type="compositionally biased region" description="Low complexity" evidence="1">
    <location>
        <begin position="39"/>
        <end position="50"/>
    </location>
</feature>
<keyword evidence="3" id="KW-1185">Reference proteome</keyword>
<dbReference type="PANTHER" id="PTHR36576:SF1">
    <property type="entry name" value="UPF0654 PROTEIN C11D3.01C-RELATED"/>
    <property type="match status" value="1"/>
</dbReference>
<reference evidence="2 3" key="1">
    <citation type="submission" date="2019-04" db="EMBL/GenBank/DDBJ databases">
        <title>Comparative genomics and transcriptomics to analyze fruiting body development in filamentous ascomycetes.</title>
        <authorList>
            <consortium name="DOE Joint Genome Institute"/>
            <person name="Lutkenhaus R."/>
            <person name="Traeger S."/>
            <person name="Breuer J."/>
            <person name="Kuo A."/>
            <person name="Lipzen A."/>
            <person name="Pangilinan J."/>
            <person name="Dilworth D."/>
            <person name="Sandor L."/>
            <person name="Poggeler S."/>
            <person name="Barry K."/>
            <person name="Grigoriev I.V."/>
            <person name="Nowrousian M."/>
        </authorList>
    </citation>
    <scope>NUCLEOTIDE SEQUENCE [LARGE SCALE GENOMIC DNA]</scope>
    <source>
        <strain evidence="2 3">CBS 389.68</strain>
    </source>
</reference>
<feature type="compositionally biased region" description="Basic and acidic residues" evidence="1">
    <location>
        <begin position="69"/>
        <end position="86"/>
    </location>
</feature>
<dbReference type="OrthoDB" id="5419162at2759"/>
<sequence length="86" mass="9253">MDTRNPGNVIGGHKANISNPHTSKESKQHSKEVLEDLGTETATSSSRATSNKNKGHVIGGYKAALHNPHVSEEAKEHAKEVLDTLE</sequence>
<dbReference type="InterPro" id="IPR018824">
    <property type="entry name" value="Conidiation-specific_6"/>
</dbReference>
<protein>
    <recommendedName>
        <fullName evidence="4">Conidiation protein 6</fullName>
    </recommendedName>
</protein>
<evidence type="ECO:0000313" key="3">
    <source>
        <dbReference type="Proteomes" id="UP000298138"/>
    </source>
</evidence>
<feature type="region of interest" description="Disordered" evidence="1">
    <location>
        <begin position="1"/>
        <end position="55"/>
    </location>
</feature>
<organism evidence="2 3">
    <name type="scientific">Ascodesmis nigricans</name>
    <dbReference type="NCBI Taxonomy" id="341454"/>
    <lineage>
        <taxon>Eukaryota</taxon>
        <taxon>Fungi</taxon>
        <taxon>Dikarya</taxon>
        <taxon>Ascomycota</taxon>
        <taxon>Pezizomycotina</taxon>
        <taxon>Pezizomycetes</taxon>
        <taxon>Pezizales</taxon>
        <taxon>Ascodesmidaceae</taxon>
        <taxon>Ascodesmis</taxon>
    </lineage>
</organism>
<feature type="compositionally biased region" description="Basic and acidic residues" evidence="1">
    <location>
        <begin position="22"/>
        <end position="34"/>
    </location>
</feature>
<feature type="region of interest" description="Disordered" evidence="1">
    <location>
        <begin position="67"/>
        <end position="86"/>
    </location>
</feature>
<proteinExistence type="predicted"/>